<gene>
    <name evidence="3" type="ORF">BHYA_0174g00220</name>
</gene>
<feature type="compositionally biased region" description="Low complexity" evidence="1">
    <location>
        <begin position="245"/>
        <end position="256"/>
    </location>
</feature>
<organism evidence="3 4">
    <name type="scientific">Botrytis hyacinthi</name>
    <dbReference type="NCBI Taxonomy" id="278943"/>
    <lineage>
        <taxon>Eukaryota</taxon>
        <taxon>Fungi</taxon>
        <taxon>Dikarya</taxon>
        <taxon>Ascomycota</taxon>
        <taxon>Pezizomycotina</taxon>
        <taxon>Leotiomycetes</taxon>
        <taxon>Helotiales</taxon>
        <taxon>Sclerotiniaceae</taxon>
        <taxon>Botrytis</taxon>
    </lineage>
</organism>
<keyword evidence="2" id="KW-0812">Transmembrane</keyword>
<dbReference type="Proteomes" id="UP000297814">
    <property type="component" value="Unassembled WGS sequence"/>
</dbReference>
<feature type="transmembrane region" description="Helical" evidence="2">
    <location>
        <begin position="504"/>
        <end position="525"/>
    </location>
</feature>
<proteinExistence type="predicted"/>
<evidence type="ECO:0000256" key="2">
    <source>
        <dbReference type="SAM" id="Phobius"/>
    </source>
</evidence>
<protein>
    <submittedName>
        <fullName evidence="3">Uncharacterized protein</fullName>
    </submittedName>
</protein>
<feature type="region of interest" description="Disordered" evidence="1">
    <location>
        <begin position="114"/>
        <end position="265"/>
    </location>
</feature>
<sequence>MLDSTSNRKENTSLEPVSKRIRRDSHQGSTPPLKKYKIFESPTSTDSFAGSSPGSASDYAPKEKDVTTLSLVKMPLGKDGVDAETSSKSPPSKVVAFTSLLEIGHSNQIHAGYSETKSILATEENTPTSPLSPQSSSDISSPPSPGPSNSMLPPPSPRPKKLTLPPSSPQPKKLTLPPPSPRPKNLRLPSPSPGPSNIMPPPPRPSNTMFPPLPPRRSNTMPPPPRPSNAKVSRNRKTDKDKESMSSSASASPSSSQTLHPKPFKLRLKFINRKSTTQNINANPADDEGIDVTHDIYGSEKNDSVEKVDREERLVEETDISKSSTSTAPPLTSSPMIRSSQINQRIMPKPFKADSIPTEAIKIVRESNRNFSPENDGIPFPNPPVPPYAITYRGLDLRTQIEAHKCELCIPYGWKIPYPRLEDPIIMGPLYRKVLHLQRNSDKIITTAIEFTDVPGEDNVHAFLDRAENDAHNAGMPMNLKPTILAIRWGSGGQFGNPKYRSIYSFYCDSFVFVIGNSFSWRFAINKMRGRFMSKQNWILWWAEKDYVEDWETDLS</sequence>
<feature type="compositionally biased region" description="Low complexity" evidence="1">
    <location>
        <begin position="162"/>
        <end position="175"/>
    </location>
</feature>
<dbReference type="EMBL" id="PQXK01000174">
    <property type="protein sequence ID" value="TGO34997.1"/>
    <property type="molecule type" value="Genomic_DNA"/>
</dbReference>
<evidence type="ECO:0000313" key="4">
    <source>
        <dbReference type="Proteomes" id="UP000297814"/>
    </source>
</evidence>
<feature type="region of interest" description="Disordered" evidence="1">
    <location>
        <begin position="1"/>
        <end position="64"/>
    </location>
</feature>
<evidence type="ECO:0000256" key="1">
    <source>
        <dbReference type="SAM" id="MobiDB-lite"/>
    </source>
</evidence>
<reference evidence="3 4" key="1">
    <citation type="submission" date="2017-12" db="EMBL/GenBank/DDBJ databases">
        <title>Comparative genomics of Botrytis spp.</title>
        <authorList>
            <person name="Valero-Jimenez C.A."/>
            <person name="Tapia P."/>
            <person name="Veloso J."/>
            <person name="Silva-Moreno E."/>
            <person name="Staats M."/>
            <person name="Valdes J.H."/>
            <person name="Van Kan J.A.L."/>
        </authorList>
    </citation>
    <scope>NUCLEOTIDE SEQUENCE [LARGE SCALE GENOMIC DNA]</scope>
    <source>
        <strain evidence="3 4">Bh0001</strain>
    </source>
</reference>
<feature type="compositionally biased region" description="Basic and acidic residues" evidence="1">
    <location>
        <begin position="1"/>
        <end position="12"/>
    </location>
</feature>
<keyword evidence="4" id="KW-1185">Reference proteome</keyword>
<feature type="compositionally biased region" description="Pro residues" evidence="1">
    <location>
        <begin position="190"/>
        <end position="227"/>
    </location>
</feature>
<feature type="compositionally biased region" description="Basic and acidic residues" evidence="1">
    <location>
        <begin position="302"/>
        <end position="320"/>
    </location>
</feature>
<feature type="compositionally biased region" description="Low complexity" evidence="1">
    <location>
        <begin position="321"/>
        <end position="335"/>
    </location>
</feature>
<feature type="compositionally biased region" description="Pro residues" evidence="1">
    <location>
        <begin position="142"/>
        <end position="157"/>
    </location>
</feature>
<evidence type="ECO:0000313" key="3">
    <source>
        <dbReference type="EMBL" id="TGO34997.1"/>
    </source>
</evidence>
<feature type="compositionally biased region" description="Low complexity" evidence="1">
    <location>
        <begin position="127"/>
        <end position="141"/>
    </location>
</feature>
<feature type="compositionally biased region" description="Polar residues" evidence="1">
    <location>
        <begin position="114"/>
        <end position="126"/>
    </location>
</feature>
<comment type="caution">
    <text evidence="3">The sequence shown here is derived from an EMBL/GenBank/DDBJ whole genome shotgun (WGS) entry which is preliminary data.</text>
</comment>
<feature type="region of interest" description="Disordered" evidence="1">
    <location>
        <begin position="302"/>
        <end position="335"/>
    </location>
</feature>
<feature type="compositionally biased region" description="Polar residues" evidence="1">
    <location>
        <begin position="41"/>
        <end position="55"/>
    </location>
</feature>
<dbReference type="AlphaFoldDB" id="A0A4Z1GMS3"/>
<accession>A0A4Z1GMS3</accession>
<keyword evidence="2" id="KW-0472">Membrane</keyword>
<name>A0A4Z1GMS3_9HELO</name>
<keyword evidence="2" id="KW-1133">Transmembrane helix</keyword>